<dbReference type="GO" id="GO:0060271">
    <property type="term" value="P:cilium assembly"/>
    <property type="evidence" value="ECO:0007669"/>
    <property type="project" value="InterPro"/>
</dbReference>
<dbReference type="Proteomes" id="UP000221080">
    <property type="component" value="Chromosome 28"/>
</dbReference>
<dbReference type="PANTHER" id="PTHR47231:SF1">
    <property type="entry name" value="CILIA- AND FLAGELLA-ASSOCIATED PROTEIN HOATZ"/>
    <property type="match status" value="1"/>
</dbReference>
<evidence type="ECO:0000313" key="3">
    <source>
        <dbReference type="Proteomes" id="UP000221080"/>
    </source>
</evidence>
<dbReference type="CTD" id="399949"/>
<name>A0A2D0QB61_ICTPU</name>
<dbReference type="OrthoDB" id="10004365at2759"/>
<evidence type="ECO:0000256" key="2">
    <source>
        <dbReference type="ARBA" id="ARBA00023657"/>
    </source>
</evidence>
<dbReference type="Pfam" id="PF17664">
    <property type="entry name" value="HOATZ-like"/>
    <property type="match status" value="1"/>
</dbReference>
<sequence>MSEVSDKVDAVETLSDGGVCYTVFEGSSQEDVAYAKVFWSSLCLQPPIESSLVALDITQRLKVAKAPQTSNTVPTEPPWSTENDEILQKAYQLQMQDEKQRYLEMAKKHDEIMALLKKHREDRIKIWAEEESHRQPSVLFLCYTLECSVSLISTFSSKPQHFSACPTPAEEQEEWNGLESNSLWTCMSLGEKDDDYVLSLSCFPNHD</sequence>
<keyword evidence="3" id="KW-1185">Reference proteome</keyword>
<dbReference type="PANTHER" id="PTHR47231">
    <property type="entry name" value="UPF0722 PROTEIN C11ORF88"/>
    <property type="match status" value="1"/>
</dbReference>
<protein>
    <recommendedName>
        <fullName evidence="2">Cilia- and flagella-associated protein HOATZ</fullName>
    </recommendedName>
</protein>
<reference evidence="4" key="2">
    <citation type="submission" date="2025-08" db="UniProtKB">
        <authorList>
            <consortium name="RefSeq"/>
        </authorList>
    </citation>
    <scope>IDENTIFICATION</scope>
    <source>
        <tissue evidence="4">Blood</tissue>
    </source>
</reference>
<keyword evidence="4" id="KW-0966">Cell projection</keyword>
<evidence type="ECO:0000313" key="4">
    <source>
        <dbReference type="RefSeq" id="XP_017314951.2"/>
    </source>
</evidence>
<dbReference type="KEGG" id="ipu:108259742"/>
<gene>
    <name evidence="4" type="primary">hoatz</name>
</gene>
<keyword evidence="4" id="KW-0282">Flagellum</keyword>
<proteinExistence type="inferred from homology"/>
<organism evidence="3 4">
    <name type="scientific">Ictalurus punctatus</name>
    <name type="common">Channel catfish</name>
    <name type="synonym">Silurus punctatus</name>
    <dbReference type="NCBI Taxonomy" id="7998"/>
    <lineage>
        <taxon>Eukaryota</taxon>
        <taxon>Metazoa</taxon>
        <taxon>Chordata</taxon>
        <taxon>Craniata</taxon>
        <taxon>Vertebrata</taxon>
        <taxon>Euteleostomi</taxon>
        <taxon>Actinopterygii</taxon>
        <taxon>Neopterygii</taxon>
        <taxon>Teleostei</taxon>
        <taxon>Ostariophysi</taxon>
        <taxon>Siluriformes</taxon>
        <taxon>Ictaluridae</taxon>
        <taxon>Ictalurus</taxon>
    </lineage>
</organism>
<dbReference type="InterPro" id="IPR040681">
    <property type="entry name" value="HOATZ-like"/>
</dbReference>
<evidence type="ECO:0000256" key="1">
    <source>
        <dbReference type="ARBA" id="ARBA00023451"/>
    </source>
</evidence>
<dbReference type="GeneID" id="108259742"/>
<accession>A0A2D0QB61</accession>
<reference evidence="3" key="1">
    <citation type="journal article" date="2016" name="Nat. Commun.">
        <title>The channel catfish genome sequence provides insights into the evolution of scale formation in teleosts.</title>
        <authorList>
            <person name="Liu Z."/>
            <person name="Liu S."/>
            <person name="Yao J."/>
            <person name="Bao L."/>
            <person name="Zhang J."/>
            <person name="Li Y."/>
            <person name="Jiang C."/>
            <person name="Sun L."/>
            <person name="Wang R."/>
            <person name="Zhang Y."/>
            <person name="Zhou T."/>
            <person name="Zeng Q."/>
            <person name="Fu Q."/>
            <person name="Gao S."/>
            <person name="Li N."/>
            <person name="Koren S."/>
            <person name="Jiang Y."/>
            <person name="Zimin A."/>
            <person name="Xu P."/>
            <person name="Phillippy A.M."/>
            <person name="Geng X."/>
            <person name="Song L."/>
            <person name="Sun F."/>
            <person name="Li C."/>
            <person name="Wang X."/>
            <person name="Chen A."/>
            <person name="Jin Y."/>
            <person name="Yuan Z."/>
            <person name="Yang Y."/>
            <person name="Tan S."/>
            <person name="Peatman E."/>
            <person name="Lu J."/>
            <person name="Qin Z."/>
            <person name="Dunham R."/>
            <person name="Li Z."/>
            <person name="Sonstegard T."/>
            <person name="Feng J."/>
            <person name="Danzmann R.G."/>
            <person name="Schroeder S."/>
            <person name="Scheffler B."/>
            <person name="Duke M.V."/>
            <person name="Ballard L."/>
            <person name="Kucuktas H."/>
            <person name="Kaltenboeck L."/>
            <person name="Liu H."/>
            <person name="Armbruster J."/>
            <person name="Xie Y."/>
            <person name="Kirby M.L."/>
            <person name="Tian Y."/>
            <person name="Flanagan M.E."/>
            <person name="Mu W."/>
            <person name="Waldbieser G.C."/>
        </authorList>
    </citation>
    <scope>NUCLEOTIDE SEQUENCE [LARGE SCALE GENOMIC DNA]</scope>
    <source>
        <strain evidence="3">SDA103</strain>
    </source>
</reference>
<dbReference type="AlphaFoldDB" id="A0A2D0QB61"/>
<comment type="similarity">
    <text evidence="1">Belongs to the HOATZ family.</text>
</comment>
<dbReference type="RefSeq" id="XP_017314951.2">
    <property type="nucleotide sequence ID" value="XM_017459462.3"/>
</dbReference>
<keyword evidence="4" id="KW-0969">Cilium</keyword>